<dbReference type="Pfam" id="PF14223">
    <property type="entry name" value="Retrotran_gag_2"/>
    <property type="match status" value="1"/>
</dbReference>
<evidence type="ECO:0000256" key="1">
    <source>
        <dbReference type="SAM" id="Coils"/>
    </source>
</evidence>
<dbReference type="GO" id="GO:0004540">
    <property type="term" value="F:RNA nuclease activity"/>
    <property type="evidence" value="ECO:0007669"/>
    <property type="project" value="InterPro"/>
</dbReference>
<dbReference type="Gene3D" id="3.30.420.610">
    <property type="entry name" value="LOTUS domain-like"/>
    <property type="match status" value="2"/>
</dbReference>
<proteinExistence type="predicted"/>
<protein>
    <recommendedName>
        <fullName evidence="2">HTH OST-type domain-containing protein</fullName>
    </recommendedName>
</protein>
<dbReference type="CDD" id="cd10910">
    <property type="entry name" value="PIN_limkain_b1_N_like"/>
    <property type="match status" value="1"/>
</dbReference>
<evidence type="ECO:0000313" key="4">
    <source>
        <dbReference type="Proteomes" id="UP001054889"/>
    </source>
</evidence>
<dbReference type="Pfam" id="PF12872">
    <property type="entry name" value="OST-HTH"/>
    <property type="match status" value="2"/>
</dbReference>
<dbReference type="GO" id="GO:0010468">
    <property type="term" value="P:regulation of gene expression"/>
    <property type="evidence" value="ECO:0007669"/>
    <property type="project" value="InterPro"/>
</dbReference>
<dbReference type="PANTHER" id="PTHR14379">
    <property type="entry name" value="LIMKAIN B LKAP"/>
    <property type="match status" value="1"/>
</dbReference>
<keyword evidence="1" id="KW-0175">Coiled coil</keyword>
<feature type="domain" description="HTH OST-type" evidence="2">
    <location>
        <begin position="345"/>
        <end position="418"/>
    </location>
</feature>
<gene>
    <name evidence="3" type="primary">gb00007</name>
    <name evidence="3" type="ORF">PR202_gb00007</name>
</gene>
<dbReference type="AlphaFoldDB" id="A0AAV5DTS3"/>
<sequence>MVVVVLSMACGIWRLDGISSAGAWGRRIMSFEDKVITGRVASPSPNAMMLESDQCRMTSVSSNMDHSQINGQENVVPGPVAIFWDIENCPVPSDVRPEDVAGNIRMALRQHPVVKGAVTVLSAYGDFNAFPRKLREGCQRTGVKLVDVPNGRKDAADKAILVDMFLFALDNRPPSSIMLISGDVDFAPALHILGQRGYTIVLAIPSSVTVSSALSSAGSFVWDWPNLARGEGIVAPKSVSRRPSDTSCYVNSGNVGQFLDVQNEEEAIVYTGTSRNEYGGRPTVNHMYCYNSSQVTRESKALYTVAEGNCAMSSKTPNLSGGLNDGPVAEQGLPDERSWWVCPGDLHGLKGQLIRLFELSGGCVPLVRIPSEYLKLFGRHLYVSEYGAVKLVHLFEKLADSFVVVGKGHKKMICLRNSSDRTLKNLPSTPIILKKEKRGGSAFEDSATGACQQLGSSSDDLSEDERHINPDIDGAYMFDDHLDSFRKEIQELLVCYSCPVLLGNFESLYEQRYKKTIDYDSFGVTGLEQLVEGERCRGFDTPWKTRTILQLWTNSTYFFLSSLNPKEYSRVAGIENARKIWKKLICGHEGVDVVKKSRLQVLKNQFNFFVMNKGEEPQQTHDRLMDIVNERRSYGDNIKDEEVNYKHLIALRMWNPTLCTIIEENDGFESFTTDELDNQERIIDRQEELLDEERSKNLELTKQLEQEKEKNKTLTKDLTKVNETSESCTSMTKKYQERCNSLQEENKALIKVIEDLKTSSRSLLKKLESSQVSTSKGCGRCHNIDDDMIAKQDAIIEKLTN</sequence>
<dbReference type="PANTHER" id="PTHR14379:SF82">
    <property type="entry name" value="OS08G0230500 PROTEIN"/>
    <property type="match status" value="1"/>
</dbReference>
<dbReference type="InterPro" id="IPR021139">
    <property type="entry name" value="NYN"/>
</dbReference>
<keyword evidence="4" id="KW-1185">Reference proteome</keyword>
<dbReference type="GO" id="GO:0005777">
    <property type="term" value="C:peroxisome"/>
    <property type="evidence" value="ECO:0007669"/>
    <property type="project" value="InterPro"/>
</dbReference>
<feature type="coiled-coil region" evidence="1">
    <location>
        <begin position="676"/>
        <end position="759"/>
    </location>
</feature>
<feature type="domain" description="HTH OST-type" evidence="2">
    <location>
        <begin position="481"/>
        <end position="555"/>
    </location>
</feature>
<dbReference type="InterPro" id="IPR024768">
    <property type="entry name" value="Marf1"/>
</dbReference>
<organism evidence="3 4">
    <name type="scientific">Eleusine coracana subsp. coracana</name>
    <dbReference type="NCBI Taxonomy" id="191504"/>
    <lineage>
        <taxon>Eukaryota</taxon>
        <taxon>Viridiplantae</taxon>
        <taxon>Streptophyta</taxon>
        <taxon>Embryophyta</taxon>
        <taxon>Tracheophyta</taxon>
        <taxon>Spermatophyta</taxon>
        <taxon>Magnoliopsida</taxon>
        <taxon>Liliopsida</taxon>
        <taxon>Poales</taxon>
        <taxon>Poaceae</taxon>
        <taxon>PACMAD clade</taxon>
        <taxon>Chloridoideae</taxon>
        <taxon>Cynodonteae</taxon>
        <taxon>Eleusininae</taxon>
        <taxon>Eleusine</taxon>
    </lineage>
</organism>
<dbReference type="PROSITE" id="PS51644">
    <property type="entry name" value="HTH_OST"/>
    <property type="match status" value="2"/>
</dbReference>
<reference evidence="3" key="1">
    <citation type="journal article" date="2018" name="DNA Res.">
        <title>Multiple hybrid de novo genome assembly of finger millet, an orphan allotetraploid crop.</title>
        <authorList>
            <person name="Hatakeyama M."/>
            <person name="Aluri S."/>
            <person name="Balachadran M.T."/>
            <person name="Sivarajan S.R."/>
            <person name="Patrignani A."/>
            <person name="Gruter S."/>
            <person name="Poveda L."/>
            <person name="Shimizu-Inatsugi R."/>
            <person name="Baeten J."/>
            <person name="Francoijs K.J."/>
            <person name="Nataraja K.N."/>
            <person name="Reddy Y.A.N."/>
            <person name="Phadnis S."/>
            <person name="Ravikumar R.L."/>
            <person name="Schlapbach R."/>
            <person name="Sreeman S.M."/>
            <person name="Shimizu K.K."/>
        </authorList>
    </citation>
    <scope>NUCLEOTIDE SEQUENCE</scope>
</reference>
<dbReference type="Proteomes" id="UP001054889">
    <property type="component" value="Unassembled WGS sequence"/>
</dbReference>
<evidence type="ECO:0000313" key="3">
    <source>
        <dbReference type="EMBL" id="GJN13315.1"/>
    </source>
</evidence>
<dbReference type="Gene3D" id="3.40.50.1010">
    <property type="entry name" value="5'-nuclease"/>
    <property type="match status" value="1"/>
</dbReference>
<accession>A0AAV5DTS3</accession>
<comment type="caution">
    <text evidence="3">The sequence shown here is derived from an EMBL/GenBank/DDBJ whole genome shotgun (WGS) entry which is preliminary data.</text>
</comment>
<dbReference type="InterPro" id="IPR025605">
    <property type="entry name" value="OST-HTH/LOTUS_dom"/>
</dbReference>
<dbReference type="InterPro" id="IPR041966">
    <property type="entry name" value="LOTUS-like"/>
</dbReference>
<dbReference type="CDD" id="cd08824">
    <property type="entry name" value="LOTUS"/>
    <property type="match status" value="2"/>
</dbReference>
<dbReference type="EMBL" id="BQKI01000071">
    <property type="protein sequence ID" value="GJN13315.1"/>
    <property type="molecule type" value="Genomic_DNA"/>
</dbReference>
<reference evidence="3" key="2">
    <citation type="submission" date="2021-12" db="EMBL/GenBank/DDBJ databases">
        <title>Resequencing data analysis of finger millet.</title>
        <authorList>
            <person name="Hatakeyama M."/>
            <person name="Aluri S."/>
            <person name="Balachadran M.T."/>
            <person name="Sivarajan S.R."/>
            <person name="Poveda L."/>
            <person name="Shimizu-Inatsugi R."/>
            <person name="Schlapbach R."/>
            <person name="Sreeman S.M."/>
            <person name="Shimizu K.K."/>
        </authorList>
    </citation>
    <scope>NUCLEOTIDE SEQUENCE</scope>
</reference>
<dbReference type="Pfam" id="PF01936">
    <property type="entry name" value="NYN"/>
    <property type="match status" value="1"/>
</dbReference>
<evidence type="ECO:0000259" key="2">
    <source>
        <dbReference type="PROSITE" id="PS51644"/>
    </source>
</evidence>
<name>A0AAV5DTS3_ELECO</name>